<dbReference type="RefSeq" id="WP_147068303.1">
    <property type="nucleotide sequence ID" value="NZ_BJYX01000030.1"/>
</dbReference>
<reference evidence="1 2" key="1">
    <citation type="submission" date="2019-07" db="EMBL/GenBank/DDBJ databases">
        <title>Whole genome shotgun sequence of Terrabacter aerolatus NBRC 106305.</title>
        <authorList>
            <person name="Hosoyama A."/>
            <person name="Uohara A."/>
            <person name="Ohji S."/>
            <person name="Ichikawa N."/>
        </authorList>
    </citation>
    <scope>NUCLEOTIDE SEQUENCE [LARGE SCALE GENOMIC DNA]</scope>
    <source>
        <strain evidence="1 2">NBRC 106305</strain>
    </source>
</reference>
<keyword evidence="2" id="KW-1185">Reference proteome</keyword>
<evidence type="ECO:0000313" key="2">
    <source>
        <dbReference type="Proteomes" id="UP000321534"/>
    </source>
</evidence>
<dbReference type="Proteomes" id="UP000321534">
    <property type="component" value="Unassembled WGS sequence"/>
</dbReference>
<evidence type="ECO:0000313" key="1">
    <source>
        <dbReference type="EMBL" id="GEO31928.1"/>
    </source>
</evidence>
<proteinExistence type="predicted"/>
<comment type="caution">
    <text evidence="1">The sequence shown here is derived from an EMBL/GenBank/DDBJ whole genome shotgun (WGS) entry which is preliminary data.</text>
</comment>
<sequence length="388" mass="43363">MASRTPRVPPRPIAPGDVVATFCPELGEWSAAQIISVNDRSQEADVLDLGWSGPEPENVADVGHLSALRLNHHGYRNALEQSHREWVLPRSYKNLGPAPLVRTEESATWSMGWDVGTQLHWQRRWDAGEREDLEDEPGFRQYEDGQELPPVTTAPEIRALAIYAIQSVDCALIASSFPNLTRLTIWGEMGSLLNASELNQLQRMRRIDVHEMFGMTGHDVLDPARLNEMEYISLDCVPVDYAGAVRRAWTPEAGKGVYLSISKARTPEWVRENVDNPLRAWDGREGISSRTYKRALSAWKGSTRPIREALQADIGEAERREQLTALGAQFAEAFNEVAGPAHLLMTEERDELLEALHRLVTDAAADTAVDAEEAALVVLHAVNTHRDW</sequence>
<protein>
    <submittedName>
        <fullName evidence="1">Uncharacterized protein</fullName>
    </submittedName>
</protein>
<gene>
    <name evidence="1" type="ORF">TAE01_37380</name>
</gene>
<organism evidence="1 2">
    <name type="scientific">Terrabacter aerolatus</name>
    <dbReference type="NCBI Taxonomy" id="422442"/>
    <lineage>
        <taxon>Bacteria</taxon>
        <taxon>Bacillati</taxon>
        <taxon>Actinomycetota</taxon>
        <taxon>Actinomycetes</taxon>
        <taxon>Micrococcales</taxon>
        <taxon>Intrasporangiaceae</taxon>
        <taxon>Terrabacter</taxon>
    </lineage>
</organism>
<dbReference type="AlphaFoldDB" id="A0A512D633"/>
<name>A0A512D633_9MICO</name>
<accession>A0A512D633</accession>
<dbReference type="OrthoDB" id="6556030at2"/>
<dbReference type="EMBL" id="BJYX01000030">
    <property type="protein sequence ID" value="GEO31928.1"/>
    <property type="molecule type" value="Genomic_DNA"/>
</dbReference>